<dbReference type="PROSITE" id="PS50088">
    <property type="entry name" value="ANK_REPEAT"/>
    <property type="match status" value="3"/>
</dbReference>
<dbReference type="EMBL" id="NNAY01001588">
    <property type="protein sequence ID" value="OXU23512.1"/>
    <property type="molecule type" value="Genomic_DNA"/>
</dbReference>
<evidence type="ECO:0000256" key="1">
    <source>
        <dbReference type="ARBA" id="ARBA00022737"/>
    </source>
</evidence>
<reference evidence="4 5" key="1">
    <citation type="journal article" date="2017" name="Curr. Biol.">
        <title>The Evolution of Venom by Co-option of Single-Copy Genes.</title>
        <authorList>
            <person name="Martinson E.O."/>
            <person name="Mrinalini"/>
            <person name="Kelkar Y.D."/>
            <person name="Chang C.H."/>
            <person name="Werren J.H."/>
        </authorList>
    </citation>
    <scope>NUCLEOTIDE SEQUENCE [LARGE SCALE GENOMIC DNA]</scope>
    <source>
        <strain evidence="4 5">Alberta</strain>
        <tissue evidence="4">Whole body</tissue>
    </source>
</reference>
<evidence type="ECO:0000313" key="4">
    <source>
        <dbReference type="EMBL" id="OXU23512.1"/>
    </source>
</evidence>
<dbReference type="PANTHER" id="PTHR24178">
    <property type="entry name" value="MOLTING PROTEIN MLT-4"/>
    <property type="match status" value="1"/>
</dbReference>
<protein>
    <submittedName>
        <fullName evidence="4">Uncharacterized protein</fullName>
    </submittedName>
</protein>
<feature type="repeat" description="ANK" evidence="3">
    <location>
        <begin position="123"/>
        <end position="157"/>
    </location>
</feature>
<proteinExistence type="predicted"/>
<sequence>MIRTDAMACLGDTRLHTLIRSFEGVEYFVKNLLKNSASDINVRNSEGETPLLLAIQNDKCSPGLIDLLLDHGADVRAASSRDGNTALHRVAILLSCMKKIQRWWTIMVILLRRGSDANARNLQGCIPLHLVVEPKHILRQIVNLLLKYNSDVNARNSKGNTPLHLYMRSDTVSSFNKRKFLDKVGADNVLVNVINDKGETPLQLAARSKSCDVALIKKFLVLGADVSLTDATGENAYQAYCRANAHNKNKKYRRQDDILLSQKLLQGNLQQLINSSLHVACLFHNVDAVHRLLRLDAGVNTVDPFNNAPLYYAAAMKFDGNLENQYSTIRLMLDYGADINQSHAPPRSDNNVSHIKTTFLEEMIVWGSLIWHTRPNEDASNLYLDTCNILVQHAAKLLALQEIQAERGVDVQLLNKFNHLLIKTYDLSKTGYKERLSRCFDELRAMSQTKIGESRLFFYDLLVASANNAVTYSKNKNMIEAFQVEKTAFPLYQGMMEAKIEKGIERRKLIERVTVLLMMTELPVLSDDCYENILSYCSNEDLIRFIG</sequence>
<dbReference type="SMART" id="SM00248">
    <property type="entry name" value="ANK"/>
    <property type="match status" value="8"/>
</dbReference>
<evidence type="ECO:0000256" key="3">
    <source>
        <dbReference type="PROSITE-ProRule" id="PRU00023"/>
    </source>
</evidence>
<keyword evidence="2 3" id="KW-0040">ANK repeat</keyword>
<evidence type="ECO:0000256" key="2">
    <source>
        <dbReference type="ARBA" id="ARBA00023043"/>
    </source>
</evidence>
<keyword evidence="1" id="KW-0677">Repeat</keyword>
<name>A0A232EYK5_9HYME</name>
<dbReference type="InterPro" id="IPR036770">
    <property type="entry name" value="Ankyrin_rpt-contain_sf"/>
</dbReference>
<dbReference type="InterPro" id="IPR002110">
    <property type="entry name" value="Ankyrin_rpt"/>
</dbReference>
<dbReference type="Proteomes" id="UP000215335">
    <property type="component" value="Unassembled WGS sequence"/>
</dbReference>
<keyword evidence="5" id="KW-1185">Reference proteome</keyword>
<comment type="caution">
    <text evidence="4">The sequence shown here is derived from an EMBL/GenBank/DDBJ whole genome shotgun (WGS) entry which is preliminary data.</text>
</comment>
<dbReference type="STRING" id="543379.A0A232EYK5"/>
<dbReference type="PRINTS" id="PR01415">
    <property type="entry name" value="ANKYRIN"/>
</dbReference>
<organism evidence="4 5">
    <name type="scientific">Trichomalopsis sarcophagae</name>
    <dbReference type="NCBI Taxonomy" id="543379"/>
    <lineage>
        <taxon>Eukaryota</taxon>
        <taxon>Metazoa</taxon>
        <taxon>Ecdysozoa</taxon>
        <taxon>Arthropoda</taxon>
        <taxon>Hexapoda</taxon>
        <taxon>Insecta</taxon>
        <taxon>Pterygota</taxon>
        <taxon>Neoptera</taxon>
        <taxon>Endopterygota</taxon>
        <taxon>Hymenoptera</taxon>
        <taxon>Apocrita</taxon>
        <taxon>Proctotrupomorpha</taxon>
        <taxon>Chalcidoidea</taxon>
        <taxon>Pteromalidae</taxon>
        <taxon>Pteromalinae</taxon>
        <taxon>Trichomalopsis</taxon>
    </lineage>
</organism>
<evidence type="ECO:0000313" key="5">
    <source>
        <dbReference type="Proteomes" id="UP000215335"/>
    </source>
</evidence>
<dbReference type="AlphaFoldDB" id="A0A232EYK5"/>
<dbReference type="PROSITE" id="PS50297">
    <property type="entry name" value="ANK_REP_REGION"/>
    <property type="match status" value="3"/>
</dbReference>
<feature type="repeat" description="ANK" evidence="3">
    <location>
        <begin position="197"/>
        <end position="231"/>
    </location>
</feature>
<accession>A0A232EYK5</accession>
<dbReference type="Gene3D" id="1.25.40.20">
    <property type="entry name" value="Ankyrin repeat-containing domain"/>
    <property type="match status" value="3"/>
</dbReference>
<gene>
    <name evidence="4" type="ORF">TSAR_009840</name>
</gene>
<dbReference type="Pfam" id="PF12796">
    <property type="entry name" value="Ank_2"/>
    <property type="match status" value="2"/>
</dbReference>
<dbReference type="SUPFAM" id="SSF48403">
    <property type="entry name" value="Ankyrin repeat"/>
    <property type="match status" value="1"/>
</dbReference>
<feature type="repeat" description="ANK" evidence="3">
    <location>
        <begin position="46"/>
        <end position="80"/>
    </location>
</feature>